<sequence length="262" mass="28386">MYDSAANGHSYSTPSSPSPYTSQPAGSDSKPTYDKELASLFRATAANVTQLYKEASEIGQTAYKSGYEQCYNDILELALAAAHMPGNEGQPLTLQQLLEFARQRRIAPKTAFQHAATSRMMQSEQLSRAGTRLVGGKQGVPRLQLLPQCSLDSETLVTPTSPHAVGDPALSPPETCTFDNPAVTMAAVPEQLAADVSGISSCPEYGRQRTNELKRRSSIQARRNKRQLDAFEVLWTSSPQGGDSAARMWRCRNRVASGACAE</sequence>
<proteinExistence type="predicted"/>
<feature type="compositionally biased region" description="Low complexity" evidence="1">
    <location>
        <begin position="10"/>
        <end position="22"/>
    </location>
</feature>
<dbReference type="RefSeq" id="XP_040748023.1">
    <property type="nucleotide sequence ID" value="XM_040886316.1"/>
</dbReference>
<reference evidence="2 3" key="1">
    <citation type="submission" date="2016-07" db="EMBL/GenBank/DDBJ databases">
        <title>Pervasive Adenine N6-methylation of Active Genes in Fungi.</title>
        <authorList>
            <consortium name="DOE Joint Genome Institute"/>
            <person name="Mondo S.J."/>
            <person name="Dannebaum R.O."/>
            <person name="Kuo R.C."/>
            <person name="Labutti K."/>
            <person name="Haridas S."/>
            <person name="Kuo A."/>
            <person name="Salamov A."/>
            <person name="Ahrendt S.R."/>
            <person name="Lipzen A."/>
            <person name="Sullivan W."/>
            <person name="Andreopoulos W.B."/>
            <person name="Clum A."/>
            <person name="Lindquist E."/>
            <person name="Daum C."/>
            <person name="Ramamoorthy G.K."/>
            <person name="Gryganskyi A."/>
            <person name="Culley D."/>
            <person name="Magnuson J.K."/>
            <person name="James T.Y."/>
            <person name="O'Malley M.A."/>
            <person name="Stajich J.E."/>
            <person name="Spatafora J.W."/>
            <person name="Visel A."/>
            <person name="Grigoriev I.V."/>
        </authorList>
    </citation>
    <scope>NUCLEOTIDE SEQUENCE [LARGE SCALE GENOMIC DNA]</scope>
    <source>
        <strain evidence="2 3">ATCC 12442</strain>
    </source>
</reference>
<feature type="region of interest" description="Disordered" evidence="1">
    <location>
        <begin position="1"/>
        <end position="33"/>
    </location>
</feature>
<dbReference type="PANTHER" id="PTHR38645:SF1">
    <property type="entry name" value="YALI0F12243P"/>
    <property type="match status" value="1"/>
</dbReference>
<evidence type="ECO:0000313" key="3">
    <source>
        <dbReference type="Proteomes" id="UP000193922"/>
    </source>
</evidence>
<dbReference type="AlphaFoldDB" id="A0A1Y1WMW8"/>
<keyword evidence="3" id="KW-1185">Reference proteome</keyword>
<evidence type="ECO:0000313" key="2">
    <source>
        <dbReference type="EMBL" id="ORX74812.1"/>
    </source>
</evidence>
<dbReference type="EMBL" id="MCFD01000001">
    <property type="protein sequence ID" value="ORX74812.1"/>
    <property type="molecule type" value="Genomic_DNA"/>
</dbReference>
<gene>
    <name evidence="2" type="ORF">DL89DRAFT_264603</name>
</gene>
<evidence type="ECO:0000256" key="1">
    <source>
        <dbReference type="SAM" id="MobiDB-lite"/>
    </source>
</evidence>
<dbReference type="Proteomes" id="UP000193922">
    <property type="component" value="Unassembled WGS sequence"/>
</dbReference>
<dbReference type="GeneID" id="63802964"/>
<accession>A0A1Y1WMW8</accession>
<dbReference type="OrthoDB" id="21418at2759"/>
<protein>
    <submittedName>
        <fullName evidence="2">Uncharacterized protein</fullName>
    </submittedName>
</protein>
<name>A0A1Y1WMW8_9FUNG</name>
<dbReference type="PANTHER" id="PTHR38645">
    <property type="entry name" value="CHROMOSOME 9, WHOLE GENOME SHOTGUN SEQUENCE"/>
    <property type="match status" value="1"/>
</dbReference>
<organism evidence="2 3">
    <name type="scientific">Linderina pennispora</name>
    <dbReference type="NCBI Taxonomy" id="61395"/>
    <lineage>
        <taxon>Eukaryota</taxon>
        <taxon>Fungi</taxon>
        <taxon>Fungi incertae sedis</taxon>
        <taxon>Zoopagomycota</taxon>
        <taxon>Kickxellomycotina</taxon>
        <taxon>Kickxellomycetes</taxon>
        <taxon>Kickxellales</taxon>
        <taxon>Kickxellaceae</taxon>
        <taxon>Linderina</taxon>
    </lineage>
</organism>
<comment type="caution">
    <text evidence="2">The sequence shown here is derived from an EMBL/GenBank/DDBJ whole genome shotgun (WGS) entry which is preliminary data.</text>
</comment>